<gene>
    <name evidence="2" type="ORF">GL284_07700</name>
</gene>
<dbReference type="AlphaFoldDB" id="A0A6L6IYI7"/>
<evidence type="ECO:0000313" key="3">
    <source>
        <dbReference type="Proteomes" id="UP000478740"/>
    </source>
</evidence>
<evidence type="ECO:0000256" key="1">
    <source>
        <dbReference type="SAM" id="SignalP"/>
    </source>
</evidence>
<keyword evidence="1" id="KW-0732">Signal</keyword>
<organism evidence="2 3">
    <name type="scientific">Paracoccus shanxieyensis</name>
    <dbReference type="NCBI Taxonomy" id="2675752"/>
    <lineage>
        <taxon>Bacteria</taxon>
        <taxon>Pseudomonadati</taxon>
        <taxon>Pseudomonadota</taxon>
        <taxon>Alphaproteobacteria</taxon>
        <taxon>Rhodobacterales</taxon>
        <taxon>Paracoccaceae</taxon>
        <taxon>Paracoccus</taxon>
    </lineage>
</organism>
<evidence type="ECO:0008006" key="4">
    <source>
        <dbReference type="Google" id="ProtNLM"/>
    </source>
</evidence>
<protein>
    <recommendedName>
        <fullName evidence="4">Excinuclease ABC subunit B</fullName>
    </recommendedName>
</protein>
<accession>A0A6L6IYI7</accession>
<feature type="chain" id="PRO_5027068370" description="Excinuclease ABC subunit B" evidence="1">
    <location>
        <begin position="21"/>
        <end position="134"/>
    </location>
</feature>
<dbReference type="PROSITE" id="PS51257">
    <property type="entry name" value="PROKAR_LIPOPROTEIN"/>
    <property type="match status" value="1"/>
</dbReference>
<reference evidence="2 3" key="1">
    <citation type="submission" date="2019-11" db="EMBL/GenBank/DDBJ databases">
        <authorList>
            <person name="Dong K."/>
        </authorList>
    </citation>
    <scope>NUCLEOTIDE SEQUENCE [LARGE SCALE GENOMIC DNA]</scope>
    <source>
        <strain evidence="2 3">DK608</strain>
    </source>
</reference>
<name>A0A6L6IYI7_9RHOB</name>
<evidence type="ECO:0000313" key="2">
    <source>
        <dbReference type="EMBL" id="MTH64150.1"/>
    </source>
</evidence>
<dbReference type="RefSeq" id="WP_155044024.1">
    <property type="nucleotide sequence ID" value="NZ_WMIH01000006.1"/>
</dbReference>
<dbReference type="Proteomes" id="UP000478740">
    <property type="component" value="Unassembled WGS sequence"/>
</dbReference>
<keyword evidence="3" id="KW-1185">Reference proteome</keyword>
<feature type="signal peptide" evidence="1">
    <location>
        <begin position="1"/>
        <end position="20"/>
    </location>
</feature>
<proteinExistence type="predicted"/>
<sequence length="134" mass="14416">MKCNTIIATSALLVTLAACGTPTEQCEARVASEQRNVRALLAEVEGNIARGYAWETQPVRDTGLRFCAGGYRGGNFGLGLSSCYGGTNTMRERVPIDPVAETRKRDALQQRLTALSTFGQSQCVARYGAATPQR</sequence>
<comment type="caution">
    <text evidence="2">The sequence shown here is derived from an EMBL/GenBank/DDBJ whole genome shotgun (WGS) entry which is preliminary data.</text>
</comment>
<dbReference type="EMBL" id="WMII01000006">
    <property type="protein sequence ID" value="MTH64150.1"/>
    <property type="molecule type" value="Genomic_DNA"/>
</dbReference>